<dbReference type="CDD" id="cd16510">
    <property type="entry name" value="RING-HC_IAPs"/>
    <property type="match status" value="1"/>
</dbReference>
<dbReference type="CDD" id="cd00022">
    <property type="entry name" value="BIR"/>
    <property type="match status" value="1"/>
</dbReference>
<dbReference type="OrthoDB" id="4034597at2759"/>
<reference evidence="8" key="1">
    <citation type="submission" date="2020-05" db="UniProtKB">
        <authorList>
            <consortium name="EnsemblMetazoa"/>
        </authorList>
    </citation>
    <scope>IDENTIFICATION</scope>
    <source>
        <strain evidence="8">BB02</strain>
    </source>
</reference>
<dbReference type="Gene3D" id="1.10.8.10">
    <property type="entry name" value="DNA helicase RuvA subunit, C-terminal domain"/>
    <property type="match status" value="1"/>
</dbReference>
<dbReference type="VEuPathDB" id="VectorBase:BGLB010501"/>
<dbReference type="GO" id="GO:0008270">
    <property type="term" value="F:zinc ion binding"/>
    <property type="evidence" value="ECO:0007669"/>
    <property type="project" value="UniProtKB-KW"/>
</dbReference>
<dbReference type="VEuPathDB" id="VectorBase:BGLAX_047320"/>
<dbReference type="InterPro" id="IPR001370">
    <property type="entry name" value="BIR_rpt"/>
</dbReference>
<feature type="region of interest" description="Disordered" evidence="6">
    <location>
        <begin position="230"/>
        <end position="311"/>
    </location>
</feature>
<evidence type="ECO:0000259" key="7">
    <source>
        <dbReference type="PROSITE" id="PS50089"/>
    </source>
</evidence>
<dbReference type="InterPro" id="IPR050784">
    <property type="entry name" value="IAP"/>
</dbReference>
<dbReference type="PANTHER" id="PTHR10044">
    <property type="entry name" value="INHIBITOR OF APOPTOSIS"/>
    <property type="match status" value="1"/>
</dbReference>
<feature type="compositionally biased region" description="Basic and acidic residues" evidence="6">
    <location>
        <begin position="247"/>
        <end position="260"/>
    </location>
</feature>
<feature type="domain" description="RING-type" evidence="7">
    <location>
        <begin position="579"/>
        <end position="614"/>
    </location>
</feature>
<keyword evidence="3 5" id="KW-0863">Zinc-finger</keyword>
<dbReference type="Proteomes" id="UP000076420">
    <property type="component" value="Unassembled WGS sequence"/>
</dbReference>
<dbReference type="PROSITE" id="PS01282">
    <property type="entry name" value="BIR_REPEAT_1"/>
    <property type="match status" value="1"/>
</dbReference>
<name>A0A2C9JZE9_BIOGL</name>
<sequence length="626" mass="70530">MKVVTKHKRLLSWTNRERSATYSKNKKSVYRSILTPKRSFKFFSLNSSYTHKKMKFSYKQMLMRLTKRLGLTRRFNDRSESLNLGYLLPISNNVPRAAQGTDTETPPASDIKWRRLVNLKDIVKAFIPNCAVPAVTFGDSTEGMLIQGLLGLFKDVLMKKSLYSRRALVQIVTDSSNRLLRQCSPNRQTQQTQDFHNSQAEVDNIDEHNASQTENVQTHSASQTENFDDFSASQIDNSGDSNTTQRDNSDDHNSSQRDNSDDPSAFQMDHSNVQSLQDLNEASSSHDPPNIGTLNSFNFNESGASSAENEIFQSQRETNVSPLLVSLTEPSNETPAHSPATTSVLQPGTVSGQSSNASIYDQLGIVTEKPRRPQYALKCQRLGTFESWPQHHFMKPEELATAGLFYTGRVDCVRCFFCGGGLRDWELGDDIWVEHARWFPKCAYLKQHVSQAFVETVQELNSKDRISLEEVISKLKEKAALRKDFNIPEIKNHSTLETQPELSNNLEVVNRTTHGTHNQHNQQTTGATSDILMNKLKQEERRSDLVKCGECGSNGSGNESEVISRLQNKNNHLRQQLLCKICMGNDVEVVFLPCGHLVSCAECASAMKDCPVCRKFVRGTVRVYLC</sequence>
<dbReference type="EnsemblMetazoa" id="BGLB010501-RB">
    <property type="protein sequence ID" value="BGLB010501-PB"/>
    <property type="gene ID" value="BGLB010501"/>
</dbReference>
<feature type="region of interest" description="Disordered" evidence="6">
    <location>
        <begin position="328"/>
        <end position="355"/>
    </location>
</feature>
<proteinExistence type="inferred from homology"/>
<dbReference type="GO" id="GO:0005634">
    <property type="term" value="C:nucleus"/>
    <property type="evidence" value="ECO:0007669"/>
    <property type="project" value="TreeGrafter"/>
</dbReference>
<dbReference type="RefSeq" id="XP_013090152.2">
    <property type="nucleotide sequence ID" value="XM_013234698.2"/>
</dbReference>
<evidence type="ECO:0000256" key="2">
    <source>
        <dbReference type="ARBA" id="ARBA00022723"/>
    </source>
</evidence>
<dbReference type="InterPro" id="IPR011029">
    <property type="entry name" value="DEATH-like_dom_sf"/>
</dbReference>
<evidence type="ECO:0000313" key="9">
    <source>
        <dbReference type="Proteomes" id="UP000076420"/>
    </source>
</evidence>
<comment type="similarity">
    <text evidence="1">Belongs to the IAP family.</text>
</comment>
<dbReference type="Gene3D" id="1.10.533.10">
    <property type="entry name" value="Death Domain, Fas"/>
    <property type="match status" value="1"/>
</dbReference>
<dbReference type="PANTHER" id="PTHR10044:SF139">
    <property type="entry name" value="DEATH-ASSOCIATED INHIBITOR OF APOPTOSIS 2"/>
    <property type="match status" value="1"/>
</dbReference>
<dbReference type="SMART" id="SM00184">
    <property type="entry name" value="RING"/>
    <property type="match status" value="1"/>
</dbReference>
<accession>A0A2C9JZE9</accession>
<dbReference type="PROSITE" id="PS50143">
    <property type="entry name" value="BIR_REPEAT_2"/>
    <property type="match status" value="1"/>
</dbReference>
<evidence type="ECO:0000313" key="8">
    <source>
        <dbReference type="EnsemblMetazoa" id="BGLB010501-PB"/>
    </source>
</evidence>
<organism evidence="8 9">
    <name type="scientific">Biomphalaria glabrata</name>
    <name type="common">Bloodfluke planorb</name>
    <name type="synonym">Freshwater snail</name>
    <dbReference type="NCBI Taxonomy" id="6526"/>
    <lineage>
        <taxon>Eukaryota</taxon>
        <taxon>Metazoa</taxon>
        <taxon>Spiralia</taxon>
        <taxon>Lophotrochozoa</taxon>
        <taxon>Mollusca</taxon>
        <taxon>Gastropoda</taxon>
        <taxon>Heterobranchia</taxon>
        <taxon>Euthyneura</taxon>
        <taxon>Panpulmonata</taxon>
        <taxon>Hygrophila</taxon>
        <taxon>Lymnaeoidea</taxon>
        <taxon>Planorbidae</taxon>
        <taxon>Biomphalaria</taxon>
    </lineage>
</organism>
<dbReference type="SMART" id="SM00238">
    <property type="entry name" value="BIR"/>
    <property type="match status" value="1"/>
</dbReference>
<dbReference type="GO" id="GO:0061630">
    <property type="term" value="F:ubiquitin protein ligase activity"/>
    <property type="evidence" value="ECO:0007669"/>
    <property type="project" value="TreeGrafter"/>
</dbReference>
<dbReference type="Gene3D" id="1.10.1170.10">
    <property type="entry name" value="Inhibitor Of Apoptosis Protein (2mihbC-IAP-1), Chain A"/>
    <property type="match status" value="2"/>
</dbReference>
<dbReference type="GO" id="GO:0043027">
    <property type="term" value="F:cysteine-type endopeptidase inhibitor activity involved in apoptotic process"/>
    <property type="evidence" value="ECO:0007669"/>
    <property type="project" value="TreeGrafter"/>
</dbReference>
<feature type="compositionally biased region" description="Polar residues" evidence="6">
    <location>
        <begin position="269"/>
        <end position="311"/>
    </location>
</feature>
<dbReference type="PROSITE" id="PS50089">
    <property type="entry name" value="ZF_RING_2"/>
    <property type="match status" value="1"/>
</dbReference>
<protein>
    <recommendedName>
        <fullName evidence="7">RING-type domain-containing protein</fullName>
    </recommendedName>
</protein>
<dbReference type="GO" id="GO:0005737">
    <property type="term" value="C:cytoplasm"/>
    <property type="evidence" value="ECO:0007669"/>
    <property type="project" value="TreeGrafter"/>
</dbReference>
<evidence type="ECO:0000256" key="4">
    <source>
        <dbReference type="ARBA" id="ARBA00022833"/>
    </source>
</evidence>
<evidence type="ECO:0000256" key="6">
    <source>
        <dbReference type="SAM" id="MobiDB-lite"/>
    </source>
</evidence>
<dbReference type="GO" id="GO:0051726">
    <property type="term" value="P:regulation of cell cycle"/>
    <property type="evidence" value="ECO:0007669"/>
    <property type="project" value="TreeGrafter"/>
</dbReference>
<dbReference type="Pfam" id="PF13920">
    <property type="entry name" value="zf-C3HC4_3"/>
    <property type="match status" value="1"/>
</dbReference>
<feature type="compositionally biased region" description="Polar residues" evidence="6">
    <location>
        <begin position="230"/>
        <end position="246"/>
    </location>
</feature>
<evidence type="ECO:0000256" key="5">
    <source>
        <dbReference type="PROSITE-ProRule" id="PRU00175"/>
    </source>
</evidence>
<dbReference type="GO" id="GO:0031398">
    <property type="term" value="P:positive regulation of protein ubiquitination"/>
    <property type="evidence" value="ECO:0007669"/>
    <property type="project" value="TreeGrafter"/>
</dbReference>
<keyword evidence="4" id="KW-0862">Zinc</keyword>
<dbReference type="KEGG" id="bgt:106073990"/>
<dbReference type="InterPro" id="IPR001841">
    <property type="entry name" value="Znf_RING"/>
</dbReference>
<dbReference type="AlphaFoldDB" id="A0A2C9JZE9"/>
<dbReference type="Pfam" id="PF00653">
    <property type="entry name" value="BIR"/>
    <property type="match status" value="1"/>
</dbReference>
<evidence type="ECO:0000256" key="3">
    <source>
        <dbReference type="ARBA" id="ARBA00022771"/>
    </source>
</evidence>
<dbReference type="GO" id="GO:0043066">
    <property type="term" value="P:negative regulation of apoptotic process"/>
    <property type="evidence" value="ECO:0007669"/>
    <property type="project" value="TreeGrafter"/>
</dbReference>
<dbReference type="STRING" id="6526.A0A2C9JZE9"/>
<dbReference type="FunFam" id="1.10.1170.10:FF:000002">
    <property type="entry name" value="Baculoviral IAP repeat containing 7"/>
    <property type="match status" value="1"/>
</dbReference>
<gene>
    <name evidence="8" type="primary">106073990</name>
</gene>
<keyword evidence="2" id="KW-0479">Metal-binding</keyword>
<dbReference type="SUPFAM" id="SSF57924">
    <property type="entry name" value="Inhibitor of apoptosis (IAP) repeat"/>
    <property type="match status" value="1"/>
</dbReference>
<dbReference type="EnsemblMetazoa" id="BGLB010501-RC">
    <property type="protein sequence ID" value="BGLB010501-PC"/>
    <property type="gene ID" value="BGLB010501"/>
</dbReference>
<evidence type="ECO:0000256" key="1">
    <source>
        <dbReference type="ARBA" id="ARBA00006672"/>
    </source>
</evidence>